<evidence type="ECO:0000313" key="3">
    <source>
        <dbReference type="Proteomes" id="UP000631114"/>
    </source>
</evidence>
<name>A0A835M1Z6_9MAGN</name>
<gene>
    <name evidence="2" type="ORF">IFM89_028342</name>
</gene>
<protein>
    <recommendedName>
        <fullName evidence="4">DUF4283 domain-containing protein</fullName>
    </recommendedName>
</protein>
<evidence type="ECO:0000313" key="2">
    <source>
        <dbReference type="EMBL" id="KAF9616045.1"/>
    </source>
</evidence>
<organism evidence="2 3">
    <name type="scientific">Coptis chinensis</name>
    <dbReference type="NCBI Taxonomy" id="261450"/>
    <lineage>
        <taxon>Eukaryota</taxon>
        <taxon>Viridiplantae</taxon>
        <taxon>Streptophyta</taxon>
        <taxon>Embryophyta</taxon>
        <taxon>Tracheophyta</taxon>
        <taxon>Spermatophyta</taxon>
        <taxon>Magnoliopsida</taxon>
        <taxon>Ranunculales</taxon>
        <taxon>Ranunculaceae</taxon>
        <taxon>Coptidoideae</taxon>
        <taxon>Coptis</taxon>
    </lineage>
</organism>
<sequence>MCYHSMAWFGLCATSTRSAFLPPGHLQVLLELRLAGRKGMVSPPDLSVYIELESVCVAIPVDSTYPVQLRFKIRDGQQVTVGVEYTWKPNSCSHCKVFGHTLAKCPKQVPRAVPSITPIGPYNEFAPRQAMPAPITILSNNVGNTWIPVGRRHVTLDSTTVGPGRVEERVATVYTAVLIPVHDEVPNQQELVPFMSNEVIAIGNRFNLLSYENGEVEGQEEVNELDNPGGAPLTEVPKDFNLDIAQPISVQPQDITSSDMLSTELVNHGSLEIVLGCNSELFQDVHDNFITQRPS</sequence>
<feature type="chain" id="PRO_5032883384" description="DUF4283 domain-containing protein" evidence="1">
    <location>
        <begin position="19"/>
        <end position="295"/>
    </location>
</feature>
<dbReference type="OrthoDB" id="1110037at2759"/>
<comment type="caution">
    <text evidence="2">The sequence shown here is derived from an EMBL/GenBank/DDBJ whole genome shotgun (WGS) entry which is preliminary data.</text>
</comment>
<evidence type="ECO:0000256" key="1">
    <source>
        <dbReference type="SAM" id="SignalP"/>
    </source>
</evidence>
<dbReference type="EMBL" id="JADFTS010000003">
    <property type="protein sequence ID" value="KAF9616045.1"/>
    <property type="molecule type" value="Genomic_DNA"/>
</dbReference>
<dbReference type="Proteomes" id="UP000631114">
    <property type="component" value="Unassembled WGS sequence"/>
</dbReference>
<dbReference type="AlphaFoldDB" id="A0A835M1Z6"/>
<evidence type="ECO:0008006" key="4">
    <source>
        <dbReference type="Google" id="ProtNLM"/>
    </source>
</evidence>
<keyword evidence="1" id="KW-0732">Signal</keyword>
<proteinExistence type="predicted"/>
<feature type="signal peptide" evidence="1">
    <location>
        <begin position="1"/>
        <end position="18"/>
    </location>
</feature>
<accession>A0A835M1Z6</accession>
<keyword evidence="3" id="KW-1185">Reference proteome</keyword>
<reference evidence="2 3" key="1">
    <citation type="submission" date="2020-10" db="EMBL/GenBank/DDBJ databases">
        <title>The Coptis chinensis genome and diversification of protoberbering-type alkaloids.</title>
        <authorList>
            <person name="Wang B."/>
            <person name="Shu S."/>
            <person name="Song C."/>
            <person name="Liu Y."/>
        </authorList>
    </citation>
    <scope>NUCLEOTIDE SEQUENCE [LARGE SCALE GENOMIC DNA]</scope>
    <source>
        <strain evidence="2">HL-2020</strain>
        <tissue evidence="2">Leaf</tissue>
    </source>
</reference>